<sequence length="295" mass="34434">MEDYQLAQTLRKHRSSPQAALIRDLNPVIRGWASYYKMSDAVGVGEFSRQDKLTFLKLRRWAKRRQGNTNYRTMKYWRTLGDNNWIFATRAKEANTLRLLLHNEFSSSSTNYVKVKGEKSPYDGDSVYSSTRLGRHPELPSRKVKLLQQQKGKCPWCGLGFLEWDVMEVDRKVPRALGGKDEWKNLQLLHRHCHDEKTAIDLKATRKKEHSKFLKELAQQWEKVDWEWINDIPVIKSQTVKKPHSDKGKHIEYPDEEKFSRPVSQQRGGMVTSPSTLTIRLGWKTKAYCTPGCNK</sequence>
<keyword evidence="2" id="KW-0695">RNA-directed DNA polymerase</keyword>
<feature type="domain" description="HNH nuclease" evidence="1">
    <location>
        <begin position="141"/>
        <end position="195"/>
    </location>
</feature>
<organism evidence="2 3">
    <name type="scientific">Microseira wollei NIES-4236</name>
    <dbReference type="NCBI Taxonomy" id="2530354"/>
    <lineage>
        <taxon>Bacteria</taxon>
        <taxon>Bacillati</taxon>
        <taxon>Cyanobacteriota</taxon>
        <taxon>Cyanophyceae</taxon>
        <taxon>Oscillatoriophycideae</taxon>
        <taxon>Aerosakkonematales</taxon>
        <taxon>Aerosakkonemataceae</taxon>
        <taxon>Microseira</taxon>
    </lineage>
</organism>
<keyword evidence="2" id="KW-0808">Transferase</keyword>
<dbReference type="GO" id="GO:0003676">
    <property type="term" value="F:nucleic acid binding"/>
    <property type="evidence" value="ECO:0007669"/>
    <property type="project" value="InterPro"/>
</dbReference>
<dbReference type="GO" id="GO:0003964">
    <property type="term" value="F:RNA-directed DNA polymerase activity"/>
    <property type="evidence" value="ECO:0007669"/>
    <property type="project" value="UniProtKB-KW"/>
</dbReference>
<keyword evidence="2" id="KW-0548">Nucleotidyltransferase</keyword>
<proteinExistence type="predicted"/>
<dbReference type="InterPro" id="IPR003615">
    <property type="entry name" value="HNH_nuc"/>
</dbReference>
<dbReference type="AlphaFoldDB" id="A0AAV3XP08"/>
<dbReference type="InterPro" id="IPR013597">
    <property type="entry name" value="Mat_intron_G2"/>
</dbReference>
<name>A0AAV3XP08_9CYAN</name>
<dbReference type="Pfam" id="PF01844">
    <property type="entry name" value="HNH"/>
    <property type="match status" value="1"/>
</dbReference>
<evidence type="ECO:0000313" key="3">
    <source>
        <dbReference type="Proteomes" id="UP001050975"/>
    </source>
</evidence>
<dbReference type="Proteomes" id="UP001050975">
    <property type="component" value="Unassembled WGS sequence"/>
</dbReference>
<dbReference type="CDD" id="cd00085">
    <property type="entry name" value="HNHc"/>
    <property type="match status" value="1"/>
</dbReference>
<dbReference type="GO" id="GO:0008270">
    <property type="term" value="F:zinc ion binding"/>
    <property type="evidence" value="ECO:0007669"/>
    <property type="project" value="InterPro"/>
</dbReference>
<dbReference type="SMART" id="SM00507">
    <property type="entry name" value="HNHc"/>
    <property type="match status" value="1"/>
</dbReference>
<gene>
    <name evidence="2" type="ORF">MiSe_72360</name>
</gene>
<evidence type="ECO:0000313" key="2">
    <source>
        <dbReference type="EMBL" id="GET42419.1"/>
    </source>
</evidence>
<comment type="caution">
    <text evidence="2">The sequence shown here is derived from an EMBL/GenBank/DDBJ whole genome shotgun (WGS) entry which is preliminary data.</text>
</comment>
<accession>A0AAV3XP08</accession>
<protein>
    <submittedName>
        <fullName evidence="2">Reverse transcriptase</fullName>
    </submittedName>
</protein>
<reference evidence="2" key="1">
    <citation type="submission" date="2019-10" db="EMBL/GenBank/DDBJ databases">
        <title>Draft genome sequece of Microseira wollei NIES-4236.</title>
        <authorList>
            <person name="Yamaguchi H."/>
            <person name="Suzuki S."/>
            <person name="Kawachi M."/>
        </authorList>
    </citation>
    <scope>NUCLEOTIDE SEQUENCE</scope>
    <source>
        <strain evidence="2">NIES-4236</strain>
    </source>
</reference>
<dbReference type="GO" id="GO:0004519">
    <property type="term" value="F:endonuclease activity"/>
    <property type="evidence" value="ECO:0007669"/>
    <property type="project" value="InterPro"/>
</dbReference>
<dbReference type="EMBL" id="BLAY01000163">
    <property type="protein sequence ID" value="GET42419.1"/>
    <property type="molecule type" value="Genomic_DNA"/>
</dbReference>
<dbReference type="Pfam" id="PF08388">
    <property type="entry name" value="GIIM"/>
    <property type="match status" value="1"/>
</dbReference>
<dbReference type="Gene3D" id="1.10.30.50">
    <property type="match status" value="1"/>
</dbReference>
<dbReference type="InterPro" id="IPR002711">
    <property type="entry name" value="HNH"/>
</dbReference>
<evidence type="ECO:0000259" key="1">
    <source>
        <dbReference type="SMART" id="SM00507"/>
    </source>
</evidence>
<keyword evidence="3" id="KW-1185">Reference proteome</keyword>
<dbReference type="RefSeq" id="WP_226589934.1">
    <property type="nucleotide sequence ID" value="NZ_BLAY01000163.1"/>
</dbReference>